<reference evidence="1" key="1">
    <citation type="submission" date="2019-08" db="EMBL/GenBank/DDBJ databases">
        <authorList>
            <person name="Kucharzyk K."/>
            <person name="Murdoch R.W."/>
            <person name="Higgins S."/>
            <person name="Loffler F."/>
        </authorList>
    </citation>
    <scope>NUCLEOTIDE SEQUENCE</scope>
</reference>
<dbReference type="EMBL" id="VSSQ01073915">
    <property type="protein sequence ID" value="MPN24906.1"/>
    <property type="molecule type" value="Genomic_DNA"/>
</dbReference>
<proteinExistence type="predicted"/>
<protein>
    <submittedName>
        <fullName evidence="1">Uncharacterized protein</fullName>
    </submittedName>
</protein>
<sequence>MRLLIYLGGIRIGLAGQVDLALFHMQESIGVIFRQHARFIRAHDVIRESGHLGGQLGRGAQGFKRSHCCHTESLLFSSNKIRETASAAPP</sequence>
<accession>A0A645GFG9</accession>
<comment type="caution">
    <text evidence="1">The sequence shown here is derived from an EMBL/GenBank/DDBJ whole genome shotgun (WGS) entry which is preliminary data.</text>
</comment>
<evidence type="ECO:0000313" key="1">
    <source>
        <dbReference type="EMBL" id="MPN24906.1"/>
    </source>
</evidence>
<organism evidence="1">
    <name type="scientific">bioreactor metagenome</name>
    <dbReference type="NCBI Taxonomy" id="1076179"/>
    <lineage>
        <taxon>unclassified sequences</taxon>
        <taxon>metagenomes</taxon>
        <taxon>ecological metagenomes</taxon>
    </lineage>
</organism>
<name>A0A645GFG9_9ZZZZ</name>
<dbReference type="AlphaFoldDB" id="A0A645GFG9"/>
<gene>
    <name evidence="1" type="ORF">SDC9_172311</name>
</gene>